<evidence type="ECO:0000256" key="2">
    <source>
        <dbReference type="SAM" id="SignalP"/>
    </source>
</evidence>
<evidence type="ECO:0000313" key="3">
    <source>
        <dbReference type="EMBL" id="TKA77941.1"/>
    </source>
</evidence>
<evidence type="ECO:0000256" key="1">
    <source>
        <dbReference type="SAM" id="MobiDB-lite"/>
    </source>
</evidence>
<dbReference type="AlphaFoldDB" id="A0A4U0XN04"/>
<feature type="signal peptide" evidence="2">
    <location>
        <begin position="1"/>
        <end position="23"/>
    </location>
</feature>
<proteinExistence type="predicted"/>
<keyword evidence="2" id="KW-0732">Signal</keyword>
<accession>A0A4U0XN04</accession>
<organism evidence="3 4">
    <name type="scientific">Friedmanniomyces simplex</name>
    <dbReference type="NCBI Taxonomy" id="329884"/>
    <lineage>
        <taxon>Eukaryota</taxon>
        <taxon>Fungi</taxon>
        <taxon>Dikarya</taxon>
        <taxon>Ascomycota</taxon>
        <taxon>Pezizomycotina</taxon>
        <taxon>Dothideomycetes</taxon>
        <taxon>Dothideomycetidae</taxon>
        <taxon>Mycosphaerellales</taxon>
        <taxon>Teratosphaeriaceae</taxon>
        <taxon>Friedmanniomyces</taxon>
    </lineage>
</organism>
<sequence length="300" mass="31310">MKLLHSLAVAAVAVIGLVTGAAATDSAGPPSGELACYIAGPSENKDDVARAIGGFCDLWGGHVMSQDTSIWNTIPMRYGGVAKFDLVYVGTGTHVIDVNECEDDFEYVIDDCNVGGEGSQGGNYLANQGTVYYLLSINPPTDQQTNGTFPSSSKRSDSKRSTSLSPTKEASTSTDAPEDLVDPEPGNNNSTTLISRQSGIACETTGGIASYPNLISEIDSFCAMAFAPGSTDQIQTTNTARMGVVLCEANPAGFDWGLCGRTMLTLMWHCGTGNGNANGGEYLESACVTWGMYLESGGST</sequence>
<evidence type="ECO:0008006" key="5">
    <source>
        <dbReference type="Google" id="ProtNLM"/>
    </source>
</evidence>
<dbReference type="Proteomes" id="UP000309340">
    <property type="component" value="Unassembled WGS sequence"/>
</dbReference>
<comment type="caution">
    <text evidence="3">The sequence shown here is derived from an EMBL/GenBank/DDBJ whole genome shotgun (WGS) entry which is preliminary data.</text>
</comment>
<feature type="chain" id="PRO_5020548053" description="Ecp2 effector protein domain-containing protein" evidence="2">
    <location>
        <begin position="24"/>
        <end position="300"/>
    </location>
</feature>
<reference evidence="3 4" key="1">
    <citation type="submission" date="2017-03" db="EMBL/GenBank/DDBJ databases">
        <title>Genomes of endolithic fungi from Antarctica.</title>
        <authorList>
            <person name="Coleine C."/>
            <person name="Masonjones S."/>
            <person name="Stajich J.E."/>
        </authorList>
    </citation>
    <scope>NUCLEOTIDE SEQUENCE [LARGE SCALE GENOMIC DNA]</scope>
    <source>
        <strain evidence="3 4">CCFEE 5184</strain>
    </source>
</reference>
<evidence type="ECO:0000313" key="4">
    <source>
        <dbReference type="Proteomes" id="UP000309340"/>
    </source>
</evidence>
<dbReference type="EMBL" id="NAJQ01000125">
    <property type="protein sequence ID" value="TKA77941.1"/>
    <property type="molecule type" value="Genomic_DNA"/>
</dbReference>
<feature type="region of interest" description="Disordered" evidence="1">
    <location>
        <begin position="143"/>
        <end position="194"/>
    </location>
</feature>
<protein>
    <recommendedName>
        <fullName evidence="5">Ecp2 effector protein domain-containing protein</fullName>
    </recommendedName>
</protein>
<dbReference type="OrthoDB" id="3841399at2759"/>
<gene>
    <name evidence="3" type="ORF">B0A55_03707</name>
</gene>
<name>A0A4U0XN04_9PEZI</name>
<keyword evidence="4" id="KW-1185">Reference proteome</keyword>